<sequence length="308" mass="33812">MPVRFCPSPGSYAVIRMDPVAMVEHLRDTVALNAAQAVQVKTYLAYVELDLALPFPGKPWYSFSISILSTAPPKADEESGMTPEMCLPIAPNEWRHPLGRHPLQTDPPFPFPNCYHWPFLEVDVRVRARKDGFNTDSAIKLPPEERVMKNAYFSIDITKSEAAQQKRQLELCVTHSEGSVADEAQAANATALSSTRESVSGRYEFVPQTASAASSVQLEHRNGSSMGTGTEEEPECVGSDASSLQSSVSQADTVEGIMGLSVFGVPSQNPELLPLVDLWLDLSEHITAVQIPDPKDFFEECVEVARYV</sequence>
<feature type="region of interest" description="Disordered" evidence="1">
    <location>
        <begin position="214"/>
        <end position="237"/>
    </location>
</feature>
<evidence type="ECO:0000256" key="1">
    <source>
        <dbReference type="SAM" id="MobiDB-lite"/>
    </source>
</evidence>
<evidence type="ECO:0000313" key="2">
    <source>
        <dbReference type="EMBL" id="TFK83897.1"/>
    </source>
</evidence>
<dbReference type="STRING" id="1314778.A0A5C3P4V8"/>
<reference evidence="2 3" key="1">
    <citation type="journal article" date="2019" name="Nat. Ecol. Evol.">
        <title>Megaphylogeny resolves global patterns of mushroom evolution.</title>
        <authorList>
            <person name="Varga T."/>
            <person name="Krizsan K."/>
            <person name="Foldi C."/>
            <person name="Dima B."/>
            <person name="Sanchez-Garcia M."/>
            <person name="Sanchez-Ramirez S."/>
            <person name="Szollosi G.J."/>
            <person name="Szarkandi J.G."/>
            <person name="Papp V."/>
            <person name="Albert L."/>
            <person name="Andreopoulos W."/>
            <person name="Angelini C."/>
            <person name="Antonin V."/>
            <person name="Barry K.W."/>
            <person name="Bougher N.L."/>
            <person name="Buchanan P."/>
            <person name="Buyck B."/>
            <person name="Bense V."/>
            <person name="Catcheside P."/>
            <person name="Chovatia M."/>
            <person name="Cooper J."/>
            <person name="Damon W."/>
            <person name="Desjardin D."/>
            <person name="Finy P."/>
            <person name="Geml J."/>
            <person name="Haridas S."/>
            <person name="Hughes K."/>
            <person name="Justo A."/>
            <person name="Karasinski D."/>
            <person name="Kautmanova I."/>
            <person name="Kiss B."/>
            <person name="Kocsube S."/>
            <person name="Kotiranta H."/>
            <person name="LaButti K.M."/>
            <person name="Lechner B.E."/>
            <person name="Liimatainen K."/>
            <person name="Lipzen A."/>
            <person name="Lukacs Z."/>
            <person name="Mihaltcheva S."/>
            <person name="Morgado L.N."/>
            <person name="Niskanen T."/>
            <person name="Noordeloos M.E."/>
            <person name="Ohm R.A."/>
            <person name="Ortiz-Santana B."/>
            <person name="Ovrebo C."/>
            <person name="Racz N."/>
            <person name="Riley R."/>
            <person name="Savchenko A."/>
            <person name="Shiryaev A."/>
            <person name="Soop K."/>
            <person name="Spirin V."/>
            <person name="Szebenyi C."/>
            <person name="Tomsovsky M."/>
            <person name="Tulloss R.E."/>
            <person name="Uehling J."/>
            <person name="Grigoriev I.V."/>
            <person name="Vagvolgyi C."/>
            <person name="Papp T."/>
            <person name="Martin F.M."/>
            <person name="Miettinen O."/>
            <person name="Hibbett D.S."/>
            <person name="Nagy L.G."/>
        </authorList>
    </citation>
    <scope>NUCLEOTIDE SEQUENCE [LARGE SCALE GENOMIC DNA]</scope>
    <source>
        <strain evidence="2 3">HHB13444</strain>
    </source>
</reference>
<proteinExistence type="predicted"/>
<name>A0A5C3P4V8_9APHY</name>
<organism evidence="2 3">
    <name type="scientific">Polyporus arcularius HHB13444</name>
    <dbReference type="NCBI Taxonomy" id="1314778"/>
    <lineage>
        <taxon>Eukaryota</taxon>
        <taxon>Fungi</taxon>
        <taxon>Dikarya</taxon>
        <taxon>Basidiomycota</taxon>
        <taxon>Agaricomycotina</taxon>
        <taxon>Agaricomycetes</taxon>
        <taxon>Polyporales</taxon>
        <taxon>Polyporaceae</taxon>
        <taxon>Polyporus</taxon>
    </lineage>
</organism>
<evidence type="ECO:0000313" key="3">
    <source>
        <dbReference type="Proteomes" id="UP000308197"/>
    </source>
</evidence>
<accession>A0A5C3P4V8</accession>
<dbReference type="Proteomes" id="UP000308197">
    <property type="component" value="Unassembled WGS sequence"/>
</dbReference>
<keyword evidence="3" id="KW-1185">Reference proteome</keyword>
<dbReference type="EMBL" id="ML211356">
    <property type="protein sequence ID" value="TFK83897.1"/>
    <property type="molecule type" value="Genomic_DNA"/>
</dbReference>
<dbReference type="AlphaFoldDB" id="A0A5C3P4V8"/>
<gene>
    <name evidence="2" type="ORF">K466DRAFT_497578</name>
</gene>
<feature type="compositionally biased region" description="Polar residues" evidence="1">
    <location>
        <begin position="214"/>
        <end position="228"/>
    </location>
</feature>
<dbReference type="InParanoid" id="A0A5C3P4V8"/>
<protein>
    <submittedName>
        <fullName evidence="2">Uncharacterized protein</fullName>
    </submittedName>
</protein>